<evidence type="ECO:0000313" key="2">
    <source>
        <dbReference type="Proteomes" id="UP001501771"/>
    </source>
</evidence>
<accession>A0ABP5KYV8</accession>
<dbReference type="Gene3D" id="1.10.8.1060">
    <property type="entry name" value="Corynebacterium glutamicum thioredoxin-dependent arsenate reductase, N-terminal domain"/>
    <property type="match status" value="1"/>
</dbReference>
<comment type="caution">
    <text evidence="1">The sequence shown here is derived from an EMBL/GenBank/DDBJ whole genome shotgun (WGS) entry which is preliminary data.</text>
</comment>
<keyword evidence="2" id="KW-1185">Reference proteome</keyword>
<evidence type="ECO:0000313" key="1">
    <source>
        <dbReference type="EMBL" id="GAA2139369.1"/>
    </source>
</evidence>
<name>A0ABP5KYV8_9ACTN</name>
<dbReference type="Proteomes" id="UP001501771">
    <property type="component" value="Unassembled WGS sequence"/>
</dbReference>
<organism evidence="1 2">
    <name type="scientific">Nocardioides koreensis</name>
    <dbReference type="NCBI Taxonomy" id="433651"/>
    <lineage>
        <taxon>Bacteria</taxon>
        <taxon>Bacillati</taxon>
        <taxon>Actinomycetota</taxon>
        <taxon>Actinomycetes</taxon>
        <taxon>Propionibacteriales</taxon>
        <taxon>Nocardioidaceae</taxon>
        <taxon>Nocardioides</taxon>
    </lineage>
</organism>
<gene>
    <name evidence="1" type="ORF">GCM10009844_08080</name>
</gene>
<evidence type="ECO:0008006" key="3">
    <source>
        <dbReference type="Google" id="ProtNLM"/>
    </source>
</evidence>
<proteinExistence type="predicted"/>
<sequence length="67" mass="7618">MDANGEREQLDQVTRRLGARFQHLPADVITHAVTESAAQLAAATIRDFVPLLVEKQAREWLEAQDRY</sequence>
<protein>
    <recommendedName>
        <fullName evidence="3">DUF2267 domain-containing protein</fullName>
    </recommendedName>
</protein>
<reference evidence="2" key="1">
    <citation type="journal article" date="2019" name="Int. J. Syst. Evol. Microbiol.">
        <title>The Global Catalogue of Microorganisms (GCM) 10K type strain sequencing project: providing services to taxonomists for standard genome sequencing and annotation.</title>
        <authorList>
            <consortium name="The Broad Institute Genomics Platform"/>
            <consortium name="The Broad Institute Genome Sequencing Center for Infectious Disease"/>
            <person name="Wu L."/>
            <person name="Ma J."/>
        </authorList>
    </citation>
    <scope>NUCLEOTIDE SEQUENCE [LARGE SCALE GENOMIC DNA]</scope>
    <source>
        <strain evidence="2">JCM 16022</strain>
    </source>
</reference>
<dbReference type="NCBIfam" id="NF046112">
    <property type="entry name" value="MSMEG_6209_Nter"/>
    <property type="match status" value="1"/>
</dbReference>
<dbReference type="EMBL" id="BAAAQR010000002">
    <property type="protein sequence ID" value="GAA2139369.1"/>
    <property type="molecule type" value="Genomic_DNA"/>
</dbReference>
<dbReference type="RefSeq" id="WP_344147991.1">
    <property type="nucleotide sequence ID" value="NZ_BAAAQR010000002.1"/>
</dbReference>